<dbReference type="Pfam" id="PF00104">
    <property type="entry name" value="Hormone_recep"/>
    <property type="match status" value="1"/>
</dbReference>
<dbReference type="PROSITE" id="PS00031">
    <property type="entry name" value="NUCLEAR_REC_DBD_1"/>
    <property type="match status" value="1"/>
</dbReference>
<dbReference type="CDD" id="cd06960">
    <property type="entry name" value="NR_DBD_HNF4A"/>
    <property type="match status" value="1"/>
</dbReference>
<keyword evidence="6 11" id="KW-0805">Transcription regulation</keyword>
<evidence type="ECO:0000256" key="6">
    <source>
        <dbReference type="ARBA" id="ARBA00023015"/>
    </source>
</evidence>
<keyword evidence="3 11" id="KW-0479">Metal-binding</keyword>
<keyword evidence="7 11" id="KW-0238">DNA-binding</keyword>
<keyword evidence="10 11" id="KW-0539">Nucleus</keyword>
<reference evidence="14" key="1">
    <citation type="journal article" date="2008" name="Nat. Genet.">
        <title>The Pristionchus pacificus genome provides a unique perspective on nematode lifestyle and parasitism.</title>
        <authorList>
            <person name="Dieterich C."/>
            <person name="Clifton S.W."/>
            <person name="Schuster L.N."/>
            <person name="Chinwalla A."/>
            <person name="Delehaunty K."/>
            <person name="Dinkelacker I."/>
            <person name="Fulton L."/>
            <person name="Fulton R."/>
            <person name="Godfrey J."/>
            <person name="Minx P."/>
            <person name="Mitreva M."/>
            <person name="Roeseler W."/>
            <person name="Tian H."/>
            <person name="Witte H."/>
            <person name="Yang S.P."/>
            <person name="Wilson R.K."/>
            <person name="Sommer R.J."/>
        </authorList>
    </citation>
    <scope>NUCLEOTIDE SEQUENCE [LARGE SCALE GENOMIC DNA]</scope>
    <source>
        <strain evidence="14">PS312</strain>
    </source>
</reference>
<evidence type="ECO:0000256" key="1">
    <source>
        <dbReference type="ARBA" id="ARBA00004123"/>
    </source>
</evidence>
<evidence type="ECO:0000256" key="9">
    <source>
        <dbReference type="ARBA" id="ARBA00023170"/>
    </source>
</evidence>
<keyword evidence="4 11" id="KW-0863">Zinc-finger</keyword>
<dbReference type="Pfam" id="PF00105">
    <property type="entry name" value="zf-C4"/>
    <property type="match status" value="1"/>
</dbReference>
<keyword evidence="8 11" id="KW-0804">Transcription</keyword>
<keyword evidence="14" id="KW-1185">Reference proteome</keyword>
<dbReference type="GO" id="GO:0000978">
    <property type="term" value="F:RNA polymerase II cis-regulatory region sequence-specific DNA binding"/>
    <property type="evidence" value="ECO:0007669"/>
    <property type="project" value="InterPro"/>
</dbReference>
<sequence length="459" mass="52748">MNPNYPYYGFVPEPESHHQPTVQVSSRMRSSICLVCSSPTANSLHFGARTCKACAAFFRRTISMAMNYACTTEDPSMPCKIHYHLRMICRACRYEKCLRAGMKEGMVQKKLDEEKKSPSSPKRKRTLTEQPSSSGLLKEIKTEFDEPVPSEPTQDHHSPFGRAPSTSMDSFDLHAPLATSDDIIAHYRASEMALNDRRRMLYGSCSLHDLFDDREDAPFRREHLRPFNIETFSGSGPCRPDLMCVVEQTRQLSLFRRLTQRSDKTLIVRYVLSVDYVMGAAFLTEKLGIDEDILVLPDATFLKMKPAPMSGYEENAREHFKTKKEWETHKAFMPLFIRKWAEVILPFCEMRLSFTEYVLLKTLTIYQMVHYRLTEEGKIACSQHRNMVIAALHRTAELEGIHDPVQRVGEIILLMSTIMNYTSSLIGRYFKITLCNQFSGGNQTIPVDSMIQEMCSYQF</sequence>
<evidence type="ECO:0000256" key="4">
    <source>
        <dbReference type="ARBA" id="ARBA00022771"/>
    </source>
</evidence>
<protein>
    <submittedName>
        <fullName evidence="13">Nhr-22</fullName>
    </submittedName>
</protein>
<evidence type="ECO:0000256" key="11">
    <source>
        <dbReference type="RuleBase" id="RU004334"/>
    </source>
</evidence>
<dbReference type="EnsemblMetazoa" id="PPA07855.1">
    <property type="protein sequence ID" value="PPA07855.1"/>
    <property type="gene ID" value="WBGene00097409"/>
</dbReference>
<gene>
    <name evidence="13" type="primary">WBGene00097409</name>
</gene>
<dbReference type="SMART" id="SM00430">
    <property type="entry name" value="HOLI"/>
    <property type="match status" value="1"/>
</dbReference>
<dbReference type="AlphaFoldDB" id="A0A2A6CWM7"/>
<dbReference type="InterPro" id="IPR000536">
    <property type="entry name" value="Nucl_hrmn_rcpt_lig-bd"/>
</dbReference>
<dbReference type="SUPFAM" id="SSF48508">
    <property type="entry name" value="Nuclear receptor ligand-binding domain"/>
    <property type="match status" value="1"/>
</dbReference>
<comment type="subcellular location">
    <subcellularLocation>
        <location evidence="1 11">Nucleus</location>
    </subcellularLocation>
</comment>
<dbReference type="GO" id="GO:0005634">
    <property type="term" value="C:nucleus"/>
    <property type="evidence" value="ECO:0000318"/>
    <property type="project" value="GO_Central"/>
</dbReference>
<dbReference type="PRINTS" id="PR00047">
    <property type="entry name" value="STROIDFINGER"/>
</dbReference>
<organism evidence="13 14">
    <name type="scientific">Pristionchus pacificus</name>
    <name type="common">Parasitic nematode worm</name>
    <dbReference type="NCBI Taxonomy" id="54126"/>
    <lineage>
        <taxon>Eukaryota</taxon>
        <taxon>Metazoa</taxon>
        <taxon>Ecdysozoa</taxon>
        <taxon>Nematoda</taxon>
        <taxon>Chromadorea</taxon>
        <taxon>Rhabditida</taxon>
        <taxon>Rhabditina</taxon>
        <taxon>Diplogasteromorpha</taxon>
        <taxon>Diplogasteroidea</taxon>
        <taxon>Neodiplogasteridae</taxon>
        <taxon>Pristionchus</taxon>
    </lineage>
</organism>
<dbReference type="Gene3D" id="1.10.565.10">
    <property type="entry name" value="Retinoid X Receptor"/>
    <property type="match status" value="1"/>
</dbReference>
<evidence type="ECO:0000256" key="8">
    <source>
        <dbReference type="ARBA" id="ARBA00023163"/>
    </source>
</evidence>
<dbReference type="PROSITE" id="PS51030">
    <property type="entry name" value="NUCLEAR_REC_DBD_2"/>
    <property type="match status" value="1"/>
</dbReference>
<accession>A0A2A6CWM7</accession>
<dbReference type="SUPFAM" id="SSF57716">
    <property type="entry name" value="Glucocorticoid receptor-like (DNA-binding domain)"/>
    <property type="match status" value="1"/>
</dbReference>
<dbReference type="Gene3D" id="3.30.50.10">
    <property type="entry name" value="Erythroid Transcription Factor GATA-1, subunit A"/>
    <property type="match status" value="1"/>
</dbReference>
<evidence type="ECO:0000256" key="12">
    <source>
        <dbReference type="SAM" id="MobiDB-lite"/>
    </source>
</evidence>
<dbReference type="GO" id="GO:0003700">
    <property type="term" value="F:DNA-binding transcription factor activity"/>
    <property type="evidence" value="ECO:0007669"/>
    <property type="project" value="InterPro"/>
</dbReference>
<dbReference type="GO" id="GO:0008270">
    <property type="term" value="F:zinc ion binding"/>
    <property type="evidence" value="ECO:0007669"/>
    <property type="project" value="UniProtKB-KW"/>
</dbReference>
<dbReference type="GO" id="GO:0005829">
    <property type="term" value="C:cytosol"/>
    <property type="evidence" value="ECO:0007669"/>
    <property type="project" value="EnsemblMetazoa"/>
</dbReference>
<evidence type="ECO:0000256" key="5">
    <source>
        <dbReference type="ARBA" id="ARBA00022833"/>
    </source>
</evidence>
<dbReference type="Proteomes" id="UP000005239">
    <property type="component" value="Unassembled WGS sequence"/>
</dbReference>
<evidence type="ECO:0000313" key="13">
    <source>
        <dbReference type="EnsemblMetazoa" id="PPA07855.1"/>
    </source>
</evidence>
<evidence type="ECO:0000256" key="2">
    <source>
        <dbReference type="ARBA" id="ARBA00005993"/>
    </source>
</evidence>
<proteinExistence type="inferred from homology"/>
<accession>A0A8R1U7Q7</accession>
<dbReference type="PROSITE" id="PS51843">
    <property type="entry name" value="NR_LBD"/>
    <property type="match status" value="1"/>
</dbReference>
<evidence type="ECO:0000256" key="3">
    <source>
        <dbReference type="ARBA" id="ARBA00022723"/>
    </source>
</evidence>
<dbReference type="SMART" id="SM00399">
    <property type="entry name" value="ZnF_C4"/>
    <property type="match status" value="1"/>
</dbReference>
<name>A0A2A6CWM7_PRIPA</name>
<feature type="compositionally biased region" description="Basic and acidic residues" evidence="12">
    <location>
        <begin position="108"/>
        <end position="117"/>
    </location>
</feature>
<keyword evidence="5 11" id="KW-0862">Zinc</keyword>
<feature type="region of interest" description="Disordered" evidence="12">
    <location>
        <begin position="108"/>
        <end position="166"/>
    </location>
</feature>
<evidence type="ECO:0000256" key="7">
    <source>
        <dbReference type="ARBA" id="ARBA00023125"/>
    </source>
</evidence>
<dbReference type="InterPro" id="IPR013088">
    <property type="entry name" value="Znf_NHR/GATA"/>
</dbReference>
<reference evidence="13" key="2">
    <citation type="submission" date="2022-06" db="UniProtKB">
        <authorList>
            <consortium name="EnsemblMetazoa"/>
        </authorList>
    </citation>
    <scope>IDENTIFICATION</scope>
    <source>
        <strain evidence="13">PS312</strain>
    </source>
</reference>
<evidence type="ECO:0000256" key="10">
    <source>
        <dbReference type="ARBA" id="ARBA00023242"/>
    </source>
</evidence>
<evidence type="ECO:0000313" key="14">
    <source>
        <dbReference type="Proteomes" id="UP000005239"/>
    </source>
</evidence>
<dbReference type="PANTHER" id="PTHR46397:SF3">
    <property type="entry name" value="NR LBD DOMAIN-CONTAINING PROTEIN-RELATED"/>
    <property type="match status" value="1"/>
</dbReference>
<dbReference type="InterPro" id="IPR001628">
    <property type="entry name" value="Znf_hrmn_rcpt"/>
</dbReference>
<keyword evidence="9 11" id="KW-0675">Receptor</keyword>
<dbReference type="InterPro" id="IPR035500">
    <property type="entry name" value="NHR-like_dom_sf"/>
</dbReference>
<dbReference type="PANTHER" id="PTHR46397">
    <property type="entry name" value="NUCLEAR HORMONE RECEPTOR FAMILY-RELATED"/>
    <property type="match status" value="1"/>
</dbReference>
<comment type="similarity">
    <text evidence="2 11">Belongs to the nuclear hormone receptor family.</text>
</comment>
<dbReference type="InterPro" id="IPR049636">
    <property type="entry name" value="HNF4-like_DBD"/>
</dbReference>